<proteinExistence type="predicted"/>
<sequence>MTQFKIVIKKSCFFCEKLLTWLEDKNIDYKVLDYQDPKDFNDPLMKNPTFNSLYCDMGACVESLPLIEKND</sequence>
<feature type="non-terminal residue" evidence="1">
    <location>
        <position position="71"/>
    </location>
</feature>
<name>X1F2X7_9ZZZZ</name>
<dbReference type="Gene3D" id="3.40.30.10">
    <property type="entry name" value="Glutaredoxin"/>
    <property type="match status" value="1"/>
</dbReference>
<comment type="caution">
    <text evidence="1">The sequence shown here is derived from an EMBL/GenBank/DDBJ whole genome shotgun (WGS) entry which is preliminary data.</text>
</comment>
<organism evidence="1">
    <name type="scientific">marine sediment metagenome</name>
    <dbReference type="NCBI Taxonomy" id="412755"/>
    <lineage>
        <taxon>unclassified sequences</taxon>
        <taxon>metagenomes</taxon>
        <taxon>ecological metagenomes</taxon>
    </lineage>
</organism>
<protein>
    <recommendedName>
        <fullName evidence="2">Glutaredoxin domain-containing protein</fullName>
    </recommendedName>
</protein>
<evidence type="ECO:0000313" key="1">
    <source>
        <dbReference type="EMBL" id="GAH39297.1"/>
    </source>
</evidence>
<evidence type="ECO:0008006" key="2">
    <source>
        <dbReference type="Google" id="ProtNLM"/>
    </source>
</evidence>
<dbReference type="InterPro" id="IPR036249">
    <property type="entry name" value="Thioredoxin-like_sf"/>
</dbReference>
<reference evidence="1" key="1">
    <citation type="journal article" date="2014" name="Front. Microbiol.">
        <title>High frequency of phylogenetically diverse reductive dehalogenase-homologous genes in deep subseafloor sedimentary metagenomes.</title>
        <authorList>
            <person name="Kawai M."/>
            <person name="Futagami T."/>
            <person name="Toyoda A."/>
            <person name="Takaki Y."/>
            <person name="Nishi S."/>
            <person name="Hori S."/>
            <person name="Arai W."/>
            <person name="Tsubouchi T."/>
            <person name="Morono Y."/>
            <person name="Uchiyama I."/>
            <person name="Ito T."/>
            <person name="Fujiyama A."/>
            <person name="Inagaki F."/>
            <person name="Takami H."/>
        </authorList>
    </citation>
    <scope>NUCLEOTIDE SEQUENCE</scope>
    <source>
        <strain evidence="1">Expedition CK06-06</strain>
    </source>
</reference>
<accession>X1F2X7</accession>
<dbReference type="EMBL" id="BARU01010947">
    <property type="protein sequence ID" value="GAH39297.1"/>
    <property type="molecule type" value="Genomic_DNA"/>
</dbReference>
<dbReference type="SUPFAM" id="SSF52833">
    <property type="entry name" value="Thioredoxin-like"/>
    <property type="match status" value="1"/>
</dbReference>
<gene>
    <name evidence="1" type="ORF">S03H2_20713</name>
</gene>
<dbReference type="AlphaFoldDB" id="X1F2X7"/>